<dbReference type="Proteomes" id="UP000663193">
    <property type="component" value="Chromosome 1"/>
</dbReference>
<organism evidence="1 2">
    <name type="scientific">Phaeosphaeria nodorum (strain SN15 / ATCC MYA-4574 / FGSC 10173)</name>
    <name type="common">Glume blotch fungus</name>
    <name type="synonym">Parastagonospora nodorum</name>
    <dbReference type="NCBI Taxonomy" id="321614"/>
    <lineage>
        <taxon>Eukaryota</taxon>
        <taxon>Fungi</taxon>
        <taxon>Dikarya</taxon>
        <taxon>Ascomycota</taxon>
        <taxon>Pezizomycotina</taxon>
        <taxon>Dothideomycetes</taxon>
        <taxon>Pleosporomycetidae</taxon>
        <taxon>Pleosporales</taxon>
        <taxon>Pleosporineae</taxon>
        <taxon>Phaeosphaeriaceae</taxon>
        <taxon>Parastagonospora</taxon>
    </lineage>
</organism>
<reference evidence="2" key="1">
    <citation type="journal article" date="2021" name="BMC Genomics">
        <title>Chromosome-level genome assembly and manually-curated proteome of model necrotroph Parastagonospora nodorum Sn15 reveals a genome-wide trove of candidate effector homologs, and redundancy of virulence-related functions within an accessory chromosome.</title>
        <authorList>
            <person name="Bertazzoni S."/>
            <person name="Jones D.A.B."/>
            <person name="Phan H.T."/>
            <person name="Tan K.-C."/>
            <person name="Hane J.K."/>
        </authorList>
    </citation>
    <scope>NUCLEOTIDE SEQUENCE [LARGE SCALE GENOMIC DNA]</scope>
    <source>
        <strain evidence="2">SN15 / ATCC MYA-4574 / FGSC 10173)</strain>
    </source>
</reference>
<gene>
    <name evidence="1" type="ORF">JI435_400020</name>
</gene>
<accession>A0A7U2ERY4</accession>
<keyword evidence="2" id="KW-1185">Reference proteome</keyword>
<evidence type="ECO:0000313" key="2">
    <source>
        <dbReference type="Proteomes" id="UP000663193"/>
    </source>
</evidence>
<name>A0A7U2ERY4_PHANO</name>
<dbReference type="EMBL" id="CP069023">
    <property type="protein sequence ID" value="QRC90034.1"/>
    <property type="molecule type" value="Genomic_DNA"/>
</dbReference>
<evidence type="ECO:0000313" key="1">
    <source>
        <dbReference type="EMBL" id="QRC90034.1"/>
    </source>
</evidence>
<proteinExistence type="predicted"/>
<protein>
    <submittedName>
        <fullName evidence="1">Uncharacterized protein</fullName>
    </submittedName>
</protein>
<dbReference type="VEuPathDB" id="FungiDB:JI435_400020"/>
<dbReference type="AlphaFoldDB" id="A0A7U2ERY4"/>
<sequence>MSIVKWTGFLSAPKRDSLSFEGLLSEMVQVTCGPYR</sequence>